<proteinExistence type="predicted"/>
<gene>
    <name evidence="1" type="primary">eutA</name>
    <name evidence="1" type="ORF">GCM10022239_13250</name>
</gene>
<protein>
    <submittedName>
        <fullName evidence="1">Ectoine utilization protein EutA</fullName>
    </submittedName>
</protein>
<dbReference type="Proteomes" id="UP001501004">
    <property type="component" value="Unassembled WGS sequence"/>
</dbReference>
<evidence type="ECO:0000313" key="1">
    <source>
        <dbReference type="EMBL" id="GAA3739052.1"/>
    </source>
</evidence>
<name>A0ABP7FG52_9MICO</name>
<dbReference type="PANTHER" id="PTHR40267:SF1">
    <property type="entry name" value="BLR3294 PROTEIN"/>
    <property type="match status" value="1"/>
</dbReference>
<evidence type="ECO:0000313" key="2">
    <source>
        <dbReference type="Proteomes" id="UP001501004"/>
    </source>
</evidence>
<dbReference type="EMBL" id="BAABAE010000003">
    <property type="protein sequence ID" value="GAA3739052.1"/>
    <property type="molecule type" value="Genomic_DNA"/>
</dbReference>
<accession>A0ABP7FG52</accession>
<dbReference type="Gene3D" id="3.40.50.12500">
    <property type="match status" value="1"/>
</dbReference>
<keyword evidence="2" id="KW-1185">Reference proteome</keyword>
<dbReference type="InterPro" id="IPR026286">
    <property type="entry name" value="MaiA/AMDase"/>
</dbReference>
<dbReference type="InterPro" id="IPR053714">
    <property type="entry name" value="Iso_Racemase_Enz_sf"/>
</dbReference>
<dbReference type="Pfam" id="PF17645">
    <property type="entry name" value="Amdase"/>
    <property type="match status" value="1"/>
</dbReference>
<comment type="caution">
    <text evidence="1">The sequence shown here is derived from an EMBL/GenBank/DDBJ whole genome shotgun (WGS) entry which is preliminary data.</text>
</comment>
<reference evidence="2" key="1">
    <citation type="journal article" date="2019" name="Int. J. Syst. Evol. Microbiol.">
        <title>The Global Catalogue of Microorganisms (GCM) 10K type strain sequencing project: providing services to taxonomists for standard genome sequencing and annotation.</title>
        <authorList>
            <consortium name="The Broad Institute Genomics Platform"/>
            <consortium name="The Broad Institute Genome Sequencing Center for Infectious Disease"/>
            <person name="Wu L."/>
            <person name="Ma J."/>
        </authorList>
    </citation>
    <scope>NUCLEOTIDE SEQUENCE [LARGE SCALE GENOMIC DNA]</scope>
    <source>
        <strain evidence="2">JCM 16949</strain>
    </source>
</reference>
<organism evidence="1 2">
    <name type="scientific">Leifsonella bigeumensis</name>
    <dbReference type="NCBI Taxonomy" id="433643"/>
    <lineage>
        <taxon>Bacteria</taxon>
        <taxon>Bacillati</taxon>
        <taxon>Actinomycetota</taxon>
        <taxon>Actinomycetes</taxon>
        <taxon>Micrococcales</taxon>
        <taxon>Microbacteriaceae</taxon>
        <taxon>Leifsonella</taxon>
    </lineage>
</organism>
<sequence>MKRHALGVIVPPANPTVEPELRRLLPRSVDGYVARLPVLEGDLKARLSGYVPDLPPTARTLNGLGLEAVLAACTGSSYPLGEKGDGELAVRFGAELGGVPAFTSAGALVKVLRKLEAREVILVSPYPDWLTNASAGFWRGAGFVVAKTVLIPGTGKIYDLENSAVLPVLDEAMSEAADTPDAVVLVAGTGAPSLDALEARMPEAPRPVVSSNLASAWVSLMALDGSGDLVQQSESPALVSLHERIMSRRSNDRKG</sequence>
<dbReference type="PANTHER" id="PTHR40267">
    <property type="entry name" value="BLR3294 PROTEIN"/>
    <property type="match status" value="1"/>
</dbReference>